<dbReference type="AlphaFoldDB" id="A0A2J8TYM2"/>
<evidence type="ECO:0000313" key="1">
    <source>
        <dbReference type="EMBL" id="PNJ38123.1"/>
    </source>
</evidence>
<name>A0A2J8TYM2_PONAB</name>
<accession>A0A2J8TYM2</accession>
<dbReference type="EMBL" id="NDHI03003478">
    <property type="protein sequence ID" value="PNJ38123.1"/>
    <property type="molecule type" value="Genomic_DNA"/>
</dbReference>
<sequence length="63" mass="6801">MCGGWGPVASPCASRYPPAAVFPFRAGWWARVQCLPKLLCPAGHRGPYLPCGIQPQLRGAYDT</sequence>
<protein>
    <submittedName>
        <fullName evidence="1">TRMT112 isoform 3</fullName>
    </submittedName>
</protein>
<proteinExistence type="predicted"/>
<organism evidence="1">
    <name type="scientific">Pongo abelii</name>
    <name type="common">Sumatran orangutan</name>
    <name type="synonym">Pongo pygmaeus abelii</name>
    <dbReference type="NCBI Taxonomy" id="9601"/>
    <lineage>
        <taxon>Eukaryota</taxon>
        <taxon>Metazoa</taxon>
        <taxon>Chordata</taxon>
        <taxon>Craniata</taxon>
        <taxon>Vertebrata</taxon>
        <taxon>Euteleostomi</taxon>
        <taxon>Mammalia</taxon>
        <taxon>Eutheria</taxon>
        <taxon>Euarchontoglires</taxon>
        <taxon>Primates</taxon>
        <taxon>Haplorrhini</taxon>
        <taxon>Catarrhini</taxon>
        <taxon>Hominidae</taxon>
        <taxon>Pongo</taxon>
    </lineage>
</organism>
<gene>
    <name evidence="1" type="ORF">CR201_G0031327</name>
</gene>
<reference evidence="1" key="1">
    <citation type="submission" date="2017-12" db="EMBL/GenBank/DDBJ databases">
        <title>High-resolution comparative analysis of great ape genomes.</title>
        <authorList>
            <person name="Pollen A."/>
            <person name="Hastie A."/>
            <person name="Hormozdiari F."/>
            <person name="Dougherty M."/>
            <person name="Liu R."/>
            <person name="Chaisson M."/>
            <person name="Hoppe E."/>
            <person name="Hill C."/>
            <person name="Pang A."/>
            <person name="Hillier L."/>
            <person name="Baker C."/>
            <person name="Armstrong J."/>
            <person name="Shendure J."/>
            <person name="Paten B."/>
            <person name="Wilson R."/>
            <person name="Chao H."/>
            <person name="Schneider V."/>
            <person name="Ventura M."/>
            <person name="Kronenberg Z."/>
            <person name="Murali S."/>
            <person name="Gordon D."/>
            <person name="Cantsilieris S."/>
            <person name="Munson K."/>
            <person name="Nelson B."/>
            <person name="Raja A."/>
            <person name="Underwood J."/>
            <person name="Diekhans M."/>
            <person name="Fiddes I."/>
            <person name="Haussler D."/>
            <person name="Eichler E."/>
        </authorList>
    </citation>
    <scope>NUCLEOTIDE SEQUENCE [LARGE SCALE GENOMIC DNA]</scope>
    <source>
        <strain evidence="1">Susie</strain>
    </source>
</reference>
<comment type="caution">
    <text evidence="1">The sequence shown here is derived from an EMBL/GenBank/DDBJ whole genome shotgun (WGS) entry which is preliminary data.</text>
</comment>